<reference evidence="1" key="1">
    <citation type="journal article" date="2022" name="bioRxiv">
        <title>Sequencing and chromosome-scale assembly of the giantPleurodeles waltlgenome.</title>
        <authorList>
            <person name="Brown T."/>
            <person name="Elewa A."/>
            <person name="Iarovenko S."/>
            <person name="Subramanian E."/>
            <person name="Araus A.J."/>
            <person name="Petzold A."/>
            <person name="Susuki M."/>
            <person name="Suzuki K.-i.T."/>
            <person name="Hayashi T."/>
            <person name="Toyoda A."/>
            <person name="Oliveira C."/>
            <person name="Osipova E."/>
            <person name="Leigh N.D."/>
            <person name="Simon A."/>
            <person name="Yun M.H."/>
        </authorList>
    </citation>
    <scope>NUCLEOTIDE SEQUENCE</scope>
    <source>
        <strain evidence="1">20211129_DDA</strain>
        <tissue evidence="1">Liver</tissue>
    </source>
</reference>
<accession>A0AAV7WJ77</accession>
<protein>
    <submittedName>
        <fullName evidence="1">Uncharacterized protein</fullName>
    </submittedName>
</protein>
<organism evidence="1 2">
    <name type="scientific">Pleurodeles waltl</name>
    <name type="common">Iberian ribbed newt</name>
    <dbReference type="NCBI Taxonomy" id="8319"/>
    <lineage>
        <taxon>Eukaryota</taxon>
        <taxon>Metazoa</taxon>
        <taxon>Chordata</taxon>
        <taxon>Craniata</taxon>
        <taxon>Vertebrata</taxon>
        <taxon>Euteleostomi</taxon>
        <taxon>Amphibia</taxon>
        <taxon>Batrachia</taxon>
        <taxon>Caudata</taxon>
        <taxon>Salamandroidea</taxon>
        <taxon>Salamandridae</taxon>
        <taxon>Pleurodelinae</taxon>
        <taxon>Pleurodeles</taxon>
    </lineage>
</organism>
<dbReference type="EMBL" id="JANPWB010000001">
    <property type="protein sequence ID" value="KAJ1212618.1"/>
    <property type="molecule type" value="Genomic_DNA"/>
</dbReference>
<sequence length="99" mass="11351">MRLGVTRFLDLALALARRRIALRGKSQTGPIIETWERDITTWARAEESVLHEKDARGIRRCPVAQLWMGVLERLEYPDLDSGPDLMEVDKRDGDMDGMI</sequence>
<dbReference type="AlphaFoldDB" id="A0AAV7WJ77"/>
<proteinExistence type="predicted"/>
<dbReference type="Proteomes" id="UP001066276">
    <property type="component" value="Chromosome 1_1"/>
</dbReference>
<evidence type="ECO:0000313" key="1">
    <source>
        <dbReference type="EMBL" id="KAJ1212618.1"/>
    </source>
</evidence>
<comment type="caution">
    <text evidence="1">The sequence shown here is derived from an EMBL/GenBank/DDBJ whole genome shotgun (WGS) entry which is preliminary data.</text>
</comment>
<gene>
    <name evidence="1" type="ORF">NDU88_000273</name>
</gene>
<keyword evidence="2" id="KW-1185">Reference proteome</keyword>
<name>A0AAV7WJ77_PLEWA</name>
<evidence type="ECO:0000313" key="2">
    <source>
        <dbReference type="Proteomes" id="UP001066276"/>
    </source>
</evidence>